<evidence type="ECO:0000256" key="3">
    <source>
        <dbReference type="ARBA" id="ARBA00022729"/>
    </source>
</evidence>
<evidence type="ECO:0000256" key="1">
    <source>
        <dbReference type="ARBA" id="ARBA00001913"/>
    </source>
</evidence>
<keyword evidence="3" id="KW-0732">Signal</keyword>
<dbReference type="GO" id="GO:0046872">
    <property type="term" value="F:metal ion binding"/>
    <property type="evidence" value="ECO:0007669"/>
    <property type="project" value="UniProtKB-KW"/>
</dbReference>
<dbReference type="InterPro" id="IPR013780">
    <property type="entry name" value="Glyco_hydro_b"/>
</dbReference>
<dbReference type="InterPro" id="IPR017853">
    <property type="entry name" value="GH"/>
</dbReference>
<reference evidence="6" key="1">
    <citation type="submission" date="2023-03" db="EMBL/GenBank/DDBJ databases">
        <authorList>
            <person name="Steffen K."/>
            <person name="Cardenas P."/>
        </authorList>
    </citation>
    <scope>NUCLEOTIDE SEQUENCE</scope>
</reference>
<dbReference type="Pfam" id="PF00128">
    <property type="entry name" value="Alpha-amylase"/>
    <property type="match status" value="1"/>
</dbReference>
<feature type="transmembrane region" description="Helical" evidence="4">
    <location>
        <begin position="249"/>
        <end position="273"/>
    </location>
</feature>
<organism evidence="6 7">
    <name type="scientific">Geodia barretti</name>
    <name type="common">Barrett's horny sponge</name>
    <dbReference type="NCBI Taxonomy" id="519541"/>
    <lineage>
        <taxon>Eukaryota</taxon>
        <taxon>Metazoa</taxon>
        <taxon>Porifera</taxon>
        <taxon>Demospongiae</taxon>
        <taxon>Heteroscleromorpha</taxon>
        <taxon>Tetractinellida</taxon>
        <taxon>Astrophorina</taxon>
        <taxon>Geodiidae</taxon>
        <taxon>Geodia</taxon>
    </lineage>
</organism>
<comment type="cofactor">
    <cofactor evidence="1">
        <name>Ca(2+)</name>
        <dbReference type="ChEBI" id="CHEBI:29108"/>
    </cofactor>
</comment>
<dbReference type="PANTHER" id="PTHR10357:SF215">
    <property type="entry name" value="ALPHA-AMYLASE 1"/>
    <property type="match status" value="1"/>
</dbReference>
<name>A0AA35RFC4_GEOBA</name>
<evidence type="ECO:0000256" key="2">
    <source>
        <dbReference type="ARBA" id="ARBA00022723"/>
    </source>
</evidence>
<evidence type="ECO:0000313" key="7">
    <source>
        <dbReference type="Proteomes" id="UP001174909"/>
    </source>
</evidence>
<comment type="caution">
    <text evidence="6">The sequence shown here is derived from an EMBL/GenBank/DDBJ whole genome shotgun (WGS) entry which is preliminary data.</text>
</comment>
<dbReference type="AlphaFoldDB" id="A0AA35RFC4"/>
<dbReference type="GO" id="GO:0005975">
    <property type="term" value="P:carbohydrate metabolic process"/>
    <property type="evidence" value="ECO:0007669"/>
    <property type="project" value="InterPro"/>
</dbReference>
<keyword evidence="4" id="KW-0812">Transmembrane</keyword>
<keyword evidence="2" id="KW-0479">Metal-binding</keyword>
<keyword evidence="7" id="KW-1185">Reference proteome</keyword>
<keyword evidence="4" id="KW-0472">Membrane</keyword>
<dbReference type="PANTHER" id="PTHR10357">
    <property type="entry name" value="ALPHA-AMYLASE FAMILY MEMBER"/>
    <property type="match status" value="1"/>
</dbReference>
<dbReference type="Gene3D" id="2.60.40.1180">
    <property type="entry name" value="Golgi alpha-mannosidase II"/>
    <property type="match status" value="1"/>
</dbReference>
<keyword evidence="4" id="KW-1133">Transmembrane helix</keyword>
<evidence type="ECO:0000256" key="4">
    <source>
        <dbReference type="SAM" id="Phobius"/>
    </source>
</evidence>
<evidence type="ECO:0000313" key="6">
    <source>
        <dbReference type="EMBL" id="CAI8010453.1"/>
    </source>
</evidence>
<feature type="domain" description="Glycosyl hydrolase family 13 catalytic" evidence="5">
    <location>
        <begin position="1"/>
        <end position="117"/>
    </location>
</feature>
<dbReference type="SUPFAM" id="SSF51445">
    <property type="entry name" value="(Trans)glycosidases"/>
    <property type="match status" value="1"/>
</dbReference>
<gene>
    <name evidence="6" type="ORF">GBAR_LOCUS6895</name>
</gene>
<proteinExistence type="predicted"/>
<dbReference type="Gene3D" id="3.20.20.80">
    <property type="entry name" value="Glycosidases"/>
    <property type="match status" value="1"/>
</dbReference>
<protein>
    <submittedName>
        <fullName evidence="6">Beta/alpha-amylase</fullName>
    </submittedName>
</protein>
<accession>A0AA35RFC4</accession>
<dbReference type="Proteomes" id="UP001174909">
    <property type="component" value="Unassembled WGS sequence"/>
</dbReference>
<sequence>MGEVFNGDPEYVAGYQGPLDATLNYPMYFKLKNAFQEKQTMRNVHDGVTQNSVFPDVSVLGNFLDNHDHPRFLSQNGDTVVLKSALAYIVFAEGIPIIYYGTEQAFKGTTDPNDRQSLWPYYNTNSDLYQYIAVINKFRTEQGEAVYGQEQVERYVDDQFFGFTRGMVFVATTNIGSGQGLSRSITYHPYSDGTKLVNVLDSSDTVTVNGGAFTVTIEGGMPKIYHPVTSELTEEREREGGGGLDHGEIGLVVSAGLVATLVILLSGVVVYMVSYRVRRGRSYSEL</sequence>
<dbReference type="EMBL" id="CASHTH010001037">
    <property type="protein sequence ID" value="CAI8010453.1"/>
    <property type="molecule type" value="Genomic_DNA"/>
</dbReference>
<dbReference type="InterPro" id="IPR006047">
    <property type="entry name" value="GH13_cat_dom"/>
</dbReference>
<dbReference type="SUPFAM" id="SSF51011">
    <property type="entry name" value="Glycosyl hydrolase domain"/>
    <property type="match status" value="1"/>
</dbReference>
<evidence type="ECO:0000259" key="5">
    <source>
        <dbReference type="Pfam" id="PF00128"/>
    </source>
</evidence>